<dbReference type="Gene3D" id="1.20.1250.20">
    <property type="entry name" value="MFS general substrate transporter like domains"/>
    <property type="match status" value="1"/>
</dbReference>
<dbReference type="SUPFAM" id="SSF103473">
    <property type="entry name" value="MFS general substrate transporter"/>
    <property type="match status" value="2"/>
</dbReference>
<comment type="subcellular location">
    <subcellularLocation>
        <location evidence="1">Membrane</location>
        <topology evidence="1">Multi-pass membrane protein</topology>
    </subcellularLocation>
</comment>
<comment type="caution">
    <text evidence="8">The sequence shown here is derived from an EMBL/GenBank/DDBJ whole genome shotgun (WGS) entry which is preliminary data.</text>
</comment>
<reference evidence="8 9" key="1">
    <citation type="submission" date="2019-06" db="EMBL/GenBank/DDBJ databases">
        <authorList>
            <person name="Broberg M."/>
        </authorList>
    </citation>
    <scope>NUCLEOTIDE SEQUENCE [LARGE SCALE GENOMIC DNA]</scope>
</reference>
<organism evidence="8 9">
    <name type="scientific">Bionectria ochroleuca</name>
    <name type="common">Gliocladium roseum</name>
    <dbReference type="NCBI Taxonomy" id="29856"/>
    <lineage>
        <taxon>Eukaryota</taxon>
        <taxon>Fungi</taxon>
        <taxon>Dikarya</taxon>
        <taxon>Ascomycota</taxon>
        <taxon>Pezizomycotina</taxon>
        <taxon>Sordariomycetes</taxon>
        <taxon>Hypocreomycetidae</taxon>
        <taxon>Hypocreales</taxon>
        <taxon>Bionectriaceae</taxon>
        <taxon>Clonostachys</taxon>
    </lineage>
</organism>
<accession>A0ABY6UCR1</accession>
<name>A0ABY6UCR1_BIOOC</name>
<evidence type="ECO:0000256" key="1">
    <source>
        <dbReference type="ARBA" id="ARBA00004141"/>
    </source>
</evidence>
<dbReference type="Pfam" id="PF07690">
    <property type="entry name" value="MFS_1"/>
    <property type="match status" value="1"/>
</dbReference>
<dbReference type="Proteomes" id="UP000766486">
    <property type="component" value="Unassembled WGS sequence"/>
</dbReference>
<sequence>MAESSNVVPNEAQQGAGDAAGKTGAQASPIKAEPDQTVTGTTDTDGDQDDDDKYLKGWRLWIVTAGMWISLFLSTLETTIVSTSLISITDALSGFLLRDWVVTAYLLTYTGKRQTSSVRPCAASGQPSPADTLPRGFLTIFAKVSDLFGKKTMLLVALAIFTVFSALCGASNDINLPTDAHALRRSIIFRAFQGIGASGIYSMVLVLAPTLVPIRKYGKYMAIVATVFLVASVLGPVLGGVINAHSSWRWVFLLNIPGGAVAFITLAVFLPMSDESSQLSMKQIVRSKFRLSVWARLDLLGMSLLLAFSVLLIFALEEAGTRYPWRSPAIIAPLALAVALTIGFVLWEVYVERSASKHEPVFPPSICKDRLPAALLLSAFFIGFPFVSVIVNLPQRAQAVYGKSAFEAGISMLPLLLASPVATALSGYLTGRAKVPLYYILVVSGIFQLIGIGLTCGLPTNTTTFPRELYAYEAIMGFGFGLGLSTLLIMVRLVVTKENLPVMMGAATQVRVLGGTISLAICATMLNNYLKPKLSEMIDPNEAAAILESLSEIRTLTESQQIQVRLAFSEGYNQQNIFMTALTGVGFITTCFLWERHPRRAE</sequence>
<feature type="transmembrane region" description="Helical" evidence="6">
    <location>
        <begin position="153"/>
        <end position="172"/>
    </location>
</feature>
<keyword evidence="2 6" id="KW-0812">Transmembrane</keyword>
<feature type="transmembrane region" description="Helical" evidence="6">
    <location>
        <begin position="248"/>
        <end position="272"/>
    </location>
</feature>
<keyword evidence="4 6" id="KW-0472">Membrane</keyword>
<dbReference type="InterPro" id="IPR020846">
    <property type="entry name" value="MFS_dom"/>
</dbReference>
<dbReference type="InterPro" id="IPR011701">
    <property type="entry name" value="MFS"/>
</dbReference>
<feature type="transmembrane region" description="Helical" evidence="6">
    <location>
        <begin position="293"/>
        <end position="316"/>
    </location>
</feature>
<feature type="region of interest" description="Disordered" evidence="5">
    <location>
        <begin position="1"/>
        <end position="49"/>
    </location>
</feature>
<dbReference type="PANTHER" id="PTHR23501:SF43">
    <property type="entry name" value="MULTIDRUG TRANSPORTER, PUTATIVE (AFU_ORTHOLOGUE AFUA_6G03040)-RELATED"/>
    <property type="match status" value="1"/>
</dbReference>
<evidence type="ECO:0000259" key="7">
    <source>
        <dbReference type="PROSITE" id="PS50850"/>
    </source>
</evidence>
<gene>
    <name evidence="8" type="ORF">CLO192961_LOCUS235958</name>
</gene>
<feature type="transmembrane region" description="Helical" evidence="6">
    <location>
        <begin position="437"/>
        <end position="458"/>
    </location>
</feature>
<feature type="transmembrane region" description="Helical" evidence="6">
    <location>
        <begin position="58"/>
        <end position="76"/>
    </location>
</feature>
<proteinExistence type="predicted"/>
<keyword evidence="3 6" id="KW-1133">Transmembrane helix</keyword>
<dbReference type="InterPro" id="IPR036259">
    <property type="entry name" value="MFS_trans_sf"/>
</dbReference>
<evidence type="ECO:0000313" key="9">
    <source>
        <dbReference type="Proteomes" id="UP000766486"/>
    </source>
</evidence>
<feature type="domain" description="Major facilitator superfamily (MFS) profile" evidence="7">
    <location>
        <begin position="63"/>
        <end position="598"/>
    </location>
</feature>
<feature type="transmembrane region" description="Helical" evidence="6">
    <location>
        <begin position="371"/>
        <end position="391"/>
    </location>
</feature>
<feature type="transmembrane region" description="Helical" evidence="6">
    <location>
        <begin position="470"/>
        <end position="491"/>
    </location>
</feature>
<protein>
    <recommendedName>
        <fullName evidence="7">Major facilitator superfamily (MFS) profile domain-containing protein</fullName>
    </recommendedName>
</protein>
<dbReference type="PANTHER" id="PTHR23501">
    <property type="entry name" value="MAJOR FACILITATOR SUPERFAMILY"/>
    <property type="match status" value="1"/>
</dbReference>
<evidence type="ECO:0000256" key="6">
    <source>
        <dbReference type="SAM" id="Phobius"/>
    </source>
</evidence>
<feature type="transmembrane region" description="Helical" evidence="6">
    <location>
        <begin position="512"/>
        <end position="530"/>
    </location>
</feature>
<evidence type="ECO:0000313" key="8">
    <source>
        <dbReference type="EMBL" id="VUC28410.1"/>
    </source>
</evidence>
<dbReference type="PROSITE" id="PS50850">
    <property type="entry name" value="MFS"/>
    <property type="match status" value="1"/>
</dbReference>
<feature type="compositionally biased region" description="Polar residues" evidence="5">
    <location>
        <begin position="1"/>
        <end position="13"/>
    </location>
</feature>
<evidence type="ECO:0000256" key="3">
    <source>
        <dbReference type="ARBA" id="ARBA00022989"/>
    </source>
</evidence>
<feature type="transmembrane region" description="Helical" evidence="6">
    <location>
        <begin position="328"/>
        <end position="350"/>
    </location>
</feature>
<feature type="transmembrane region" description="Helical" evidence="6">
    <location>
        <begin position="187"/>
        <end position="208"/>
    </location>
</feature>
<feature type="transmembrane region" description="Helical" evidence="6">
    <location>
        <begin position="411"/>
        <end position="430"/>
    </location>
</feature>
<keyword evidence="9" id="KW-1185">Reference proteome</keyword>
<evidence type="ECO:0000256" key="5">
    <source>
        <dbReference type="SAM" id="MobiDB-lite"/>
    </source>
</evidence>
<evidence type="ECO:0000256" key="4">
    <source>
        <dbReference type="ARBA" id="ARBA00023136"/>
    </source>
</evidence>
<dbReference type="EMBL" id="CABFNS010000785">
    <property type="protein sequence ID" value="VUC28410.1"/>
    <property type="molecule type" value="Genomic_DNA"/>
</dbReference>
<feature type="transmembrane region" description="Helical" evidence="6">
    <location>
        <begin position="220"/>
        <end position="242"/>
    </location>
</feature>
<dbReference type="Gene3D" id="1.20.1720.10">
    <property type="entry name" value="Multidrug resistance protein D"/>
    <property type="match status" value="1"/>
</dbReference>
<evidence type="ECO:0000256" key="2">
    <source>
        <dbReference type="ARBA" id="ARBA00022692"/>
    </source>
</evidence>
<feature type="transmembrane region" description="Helical" evidence="6">
    <location>
        <begin position="577"/>
        <end position="594"/>
    </location>
</feature>